<comment type="subcellular location">
    <subcellularLocation>
        <location evidence="1 7">Cell membrane</location>
        <topology evidence="1 7">Multi-pass membrane protein</topology>
    </subcellularLocation>
</comment>
<feature type="transmembrane region" description="Helical" evidence="7">
    <location>
        <begin position="12"/>
        <end position="33"/>
    </location>
</feature>
<proteinExistence type="inferred from homology"/>
<dbReference type="InterPro" id="IPR000515">
    <property type="entry name" value="MetI-like"/>
</dbReference>
<comment type="caution">
    <text evidence="9">The sequence shown here is derived from an EMBL/GenBank/DDBJ whole genome shotgun (WGS) entry which is preliminary data.</text>
</comment>
<name>A0AAJ1Q5Y8_9LACT</name>
<evidence type="ECO:0000256" key="1">
    <source>
        <dbReference type="ARBA" id="ARBA00004651"/>
    </source>
</evidence>
<dbReference type="PANTHER" id="PTHR30151">
    <property type="entry name" value="ALKANE SULFONATE ABC TRANSPORTER-RELATED, MEMBRANE SUBUNIT"/>
    <property type="match status" value="1"/>
</dbReference>
<keyword evidence="4 7" id="KW-0812">Transmembrane</keyword>
<protein>
    <submittedName>
        <fullName evidence="9">ABC transporter permease</fullName>
    </submittedName>
</protein>
<evidence type="ECO:0000313" key="9">
    <source>
        <dbReference type="EMBL" id="MDK7188065.1"/>
    </source>
</evidence>
<evidence type="ECO:0000256" key="2">
    <source>
        <dbReference type="ARBA" id="ARBA00022448"/>
    </source>
</evidence>
<dbReference type="RefSeq" id="WP_016648423.1">
    <property type="nucleotide sequence ID" value="NZ_CAUPDI010000035.1"/>
</dbReference>
<evidence type="ECO:0000259" key="8">
    <source>
        <dbReference type="PROSITE" id="PS50928"/>
    </source>
</evidence>
<reference evidence="9" key="1">
    <citation type="submission" date="2023-05" db="EMBL/GenBank/DDBJ databases">
        <title>Cataloging the Phylogenetic Diversity of Human Bladder Bacteria.</title>
        <authorList>
            <person name="Du J."/>
        </authorList>
    </citation>
    <scope>NUCLEOTIDE SEQUENCE</scope>
    <source>
        <strain evidence="9">UMB1231</strain>
    </source>
</reference>
<keyword evidence="3" id="KW-1003">Cell membrane</keyword>
<evidence type="ECO:0000256" key="3">
    <source>
        <dbReference type="ARBA" id="ARBA00022475"/>
    </source>
</evidence>
<feature type="domain" description="ABC transmembrane type-1" evidence="8">
    <location>
        <begin position="61"/>
        <end position="245"/>
    </location>
</feature>
<evidence type="ECO:0000256" key="6">
    <source>
        <dbReference type="ARBA" id="ARBA00023136"/>
    </source>
</evidence>
<dbReference type="SUPFAM" id="SSF161098">
    <property type="entry name" value="MetI-like"/>
    <property type="match status" value="1"/>
</dbReference>
<feature type="transmembrane region" description="Helical" evidence="7">
    <location>
        <begin position="63"/>
        <end position="87"/>
    </location>
</feature>
<dbReference type="PROSITE" id="PS50928">
    <property type="entry name" value="ABC_TM1"/>
    <property type="match status" value="1"/>
</dbReference>
<dbReference type="Proteomes" id="UP001229251">
    <property type="component" value="Unassembled WGS sequence"/>
</dbReference>
<comment type="similarity">
    <text evidence="7">Belongs to the binding-protein-dependent transport system permease family.</text>
</comment>
<evidence type="ECO:0000256" key="5">
    <source>
        <dbReference type="ARBA" id="ARBA00022989"/>
    </source>
</evidence>
<feature type="transmembrane region" description="Helical" evidence="7">
    <location>
        <begin position="220"/>
        <end position="244"/>
    </location>
</feature>
<feature type="transmembrane region" description="Helical" evidence="7">
    <location>
        <begin position="99"/>
        <end position="121"/>
    </location>
</feature>
<keyword evidence="2 7" id="KW-0813">Transport</keyword>
<dbReference type="Pfam" id="PF00528">
    <property type="entry name" value="BPD_transp_1"/>
    <property type="match status" value="1"/>
</dbReference>
<sequence>MKKKLTKVPTFYSVVLIILLVIFWQMSVNLEWINAFYFSSPEMIAKDLVEMIMSGEALKHTNFTFGVSLLGILIGGILGMVVAYALARLDFLEAVLSPLIVMINGIPKLALGPLFVVWFGIGTYAKIVMSAIMVFFLFFFNAYAGFKNVDHNLVGSLKMMGASRSQILTKVFLPSTLPWLVPSLRTGMGTALQGTIVGEYLGATKGLGWMIQNAGGVFNITRVMSCLFLLMVIMYIIDQVLVLLEKRILSWR</sequence>
<dbReference type="CDD" id="cd06261">
    <property type="entry name" value="TM_PBP2"/>
    <property type="match status" value="1"/>
</dbReference>
<keyword evidence="6 7" id="KW-0472">Membrane</keyword>
<feature type="transmembrane region" description="Helical" evidence="7">
    <location>
        <begin position="127"/>
        <end position="146"/>
    </location>
</feature>
<dbReference type="GO" id="GO:0055085">
    <property type="term" value="P:transmembrane transport"/>
    <property type="evidence" value="ECO:0007669"/>
    <property type="project" value="InterPro"/>
</dbReference>
<dbReference type="Gene3D" id="1.10.3720.10">
    <property type="entry name" value="MetI-like"/>
    <property type="match status" value="1"/>
</dbReference>
<dbReference type="PANTHER" id="PTHR30151:SF20">
    <property type="entry name" value="ABC TRANSPORTER PERMEASE PROTEIN HI_0355-RELATED"/>
    <property type="match status" value="1"/>
</dbReference>
<gene>
    <name evidence="9" type="ORF">QP433_08790</name>
</gene>
<dbReference type="InterPro" id="IPR035906">
    <property type="entry name" value="MetI-like_sf"/>
</dbReference>
<evidence type="ECO:0000313" key="10">
    <source>
        <dbReference type="Proteomes" id="UP001229251"/>
    </source>
</evidence>
<evidence type="ECO:0000256" key="7">
    <source>
        <dbReference type="RuleBase" id="RU363032"/>
    </source>
</evidence>
<organism evidence="9 10">
    <name type="scientific">Facklamia hominis</name>
    <dbReference type="NCBI Taxonomy" id="178214"/>
    <lineage>
        <taxon>Bacteria</taxon>
        <taxon>Bacillati</taxon>
        <taxon>Bacillota</taxon>
        <taxon>Bacilli</taxon>
        <taxon>Lactobacillales</taxon>
        <taxon>Aerococcaceae</taxon>
        <taxon>Facklamia</taxon>
    </lineage>
</organism>
<dbReference type="AlphaFoldDB" id="A0AAJ1Q5Y8"/>
<accession>A0AAJ1Q5Y8</accession>
<keyword evidence="5 7" id="KW-1133">Transmembrane helix</keyword>
<dbReference type="EMBL" id="JASOOE010000023">
    <property type="protein sequence ID" value="MDK7188065.1"/>
    <property type="molecule type" value="Genomic_DNA"/>
</dbReference>
<evidence type="ECO:0000256" key="4">
    <source>
        <dbReference type="ARBA" id="ARBA00022692"/>
    </source>
</evidence>
<dbReference type="GO" id="GO:0005886">
    <property type="term" value="C:plasma membrane"/>
    <property type="evidence" value="ECO:0007669"/>
    <property type="project" value="UniProtKB-SubCell"/>
</dbReference>